<gene>
    <name evidence="1" type="ORF">L1987_85631</name>
</gene>
<accession>A0ACB8XX32</accession>
<protein>
    <submittedName>
        <fullName evidence="1">Uncharacterized protein</fullName>
    </submittedName>
</protein>
<name>A0ACB8XX32_9ASTR</name>
<keyword evidence="2" id="KW-1185">Reference proteome</keyword>
<evidence type="ECO:0000313" key="1">
    <source>
        <dbReference type="EMBL" id="KAI3676035.1"/>
    </source>
</evidence>
<reference evidence="2" key="1">
    <citation type="journal article" date="2022" name="Mol. Ecol. Resour.">
        <title>The genomes of chicory, endive, great burdock and yacon provide insights into Asteraceae palaeo-polyploidization history and plant inulin production.</title>
        <authorList>
            <person name="Fan W."/>
            <person name="Wang S."/>
            <person name="Wang H."/>
            <person name="Wang A."/>
            <person name="Jiang F."/>
            <person name="Liu H."/>
            <person name="Zhao H."/>
            <person name="Xu D."/>
            <person name="Zhang Y."/>
        </authorList>
    </citation>
    <scope>NUCLEOTIDE SEQUENCE [LARGE SCALE GENOMIC DNA]</scope>
    <source>
        <strain evidence="2">cv. Yunnan</strain>
    </source>
</reference>
<comment type="caution">
    <text evidence="1">The sequence shown here is derived from an EMBL/GenBank/DDBJ whole genome shotgun (WGS) entry which is preliminary data.</text>
</comment>
<proteinExistence type="predicted"/>
<evidence type="ECO:0000313" key="2">
    <source>
        <dbReference type="Proteomes" id="UP001056120"/>
    </source>
</evidence>
<dbReference type="Proteomes" id="UP001056120">
    <property type="component" value="Linkage Group LG29"/>
</dbReference>
<dbReference type="EMBL" id="CM042046">
    <property type="protein sequence ID" value="KAI3676035.1"/>
    <property type="molecule type" value="Genomic_DNA"/>
</dbReference>
<reference evidence="1 2" key="2">
    <citation type="journal article" date="2022" name="Mol. Ecol. Resour.">
        <title>The genomes of chicory, endive, great burdock and yacon provide insights into Asteraceae paleo-polyploidization history and plant inulin production.</title>
        <authorList>
            <person name="Fan W."/>
            <person name="Wang S."/>
            <person name="Wang H."/>
            <person name="Wang A."/>
            <person name="Jiang F."/>
            <person name="Liu H."/>
            <person name="Zhao H."/>
            <person name="Xu D."/>
            <person name="Zhang Y."/>
        </authorList>
    </citation>
    <scope>NUCLEOTIDE SEQUENCE [LARGE SCALE GENOMIC DNA]</scope>
    <source>
        <strain evidence="2">cv. Yunnan</strain>
        <tissue evidence="1">Leaves</tissue>
    </source>
</reference>
<sequence>MFCIIIIFIPLSLKTVSLMASTEPQPPLKHKTCVLRVSIHCEGCKRKVNKLLKSLPGVHDIQIDRQQHRVLVTGDVLPESLIRKLVKSGKHAELWPEIPPPAQNHSRKPEKLVGDGESVVTEKEVKPSATKTEAQDVSSSKGGNSGVVPAGNGGEEVSEGFGGKIGECVSEKVAVEVKSEEKKPEIGSAGNEASPPAVEKKEQPAENDGGGVGGGGGGEGKAKRKKKKEGQNSNKNVTREASSSGIPPPQASTRSSNQSPPRQHGYKHPSPYYHAPVYTMSYNTAHPPVNSYTASYYAAPAPPQSYAYSHIASEMTPPPPLSVSSEYDAYSQQPVDSFDMFSDENPNGCLIM</sequence>
<organism evidence="1 2">
    <name type="scientific">Smallanthus sonchifolius</name>
    <dbReference type="NCBI Taxonomy" id="185202"/>
    <lineage>
        <taxon>Eukaryota</taxon>
        <taxon>Viridiplantae</taxon>
        <taxon>Streptophyta</taxon>
        <taxon>Embryophyta</taxon>
        <taxon>Tracheophyta</taxon>
        <taxon>Spermatophyta</taxon>
        <taxon>Magnoliopsida</taxon>
        <taxon>eudicotyledons</taxon>
        <taxon>Gunneridae</taxon>
        <taxon>Pentapetalae</taxon>
        <taxon>asterids</taxon>
        <taxon>campanulids</taxon>
        <taxon>Asterales</taxon>
        <taxon>Asteraceae</taxon>
        <taxon>Asteroideae</taxon>
        <taxon>Heliantheae alliance</taxon>
        <taxon>Millerieae</taxon>
        <taxon>Smallanthus</taxon>
    </lineage>
</organism>